<feature type="non-terminal residue" evidence="1">
    <location>
        <position position="239"/>
    </location>
</feature>
<dbReference type="Pfam" id="PF13384">
    <property type="entry name" value="HTH_23"/>
    <property type="match status" value="1"/>
</dbReference>
<reference evidence="1 2" key="1">
    <citation type="journal article" date="2018" name="ISME J.">
        <title>Endosymbiont genomes yield clues of tubeworm success.</title>
        <authorList>
            <person name="Li Y."/>
            <person name="Liles M.R."/>
            <person name="Halanych K.M."/>
        </authorList>
    </citation>
    <scope>NUCLEOTIDE SEQUENCE [LARGE SCALE GENOMIC DNA]</scope>
    <source>
        <strain evidence="1">A1422</strain>
    </source>
</reference>
<evidence type="ECO:0000313" key="2">
    <source>
        <dbReference type="Proteomes" id="UP000255508"/>
    </source>
</evidence>
<dbReference type="Proteomes" id="UP000255508">
    <property type="component" value="Unassembled WGS sequence"/>
</dbReference>
<dbReference type="AlphaFoldDB" id="A0A370DQC8"/>
<gene>
    <name evidence="1" type="ORF">DIZ79_15615</name>
</gene>
<organism evidence="1 2">
    <name type="scientific">endosymbiont of Lamellibrachia luymesi</name>
    <dbReference type="NCBI Taxonomy" id="2200907"/>
    <lineage>
        <taxon>Bacteria</taxon>
        <taxon>Pseudomonadati</taxon>
        <taxon>Pseudomonadota</taxon>
        <taxon>Gammaproteobacteria</taxon>
        <taxon>sulfur-oxidizing symbionts</taxon>
    </lineage>
</organism>
<name>A0A370DQC8_9GAMM</name>
<dbReference type="SUPFAM" id="SSF46689">
    <property type="entry name" value="Homeodomain-like"/>
    <property type="match status" value="1"/>
</dbReference>
<proteinExistence type="predicted"/>
<comment type="caution">
    <text evidence="1">The sequence shown here is derived from an EMBL/GenBank/DDBJ whole genome shotgun (WGS) entry which is preliminary data.</text>
</comment>
<protein>
    <submittedName>
        <fullName evidence="1">IS630 family transposase</fullName>
    </submittedName>
</protein>
<dbReference type="InterPro" id="IPR047655">
    <property type="entry name" value="Transpos_IS630-like"/>
</dbReference>
<dbReference type="InterPro" id="IPR009057">
    <property type="entry name" value="Homeodomain-like_sf"/>
</dbReference>
<accession>A0A370DQC8</accession>
<dbReference type="NCBIfam" id="NF033545">
    <property type="entry name" value="transpos_IS630"/>
    <property type="match status" value="1"/>
</dbReference>
<sequence length="239" mass="26408">MAREGKMNSAVAIHLTPQEQTALQKNVRSRKTSIRLIERSKIILLAADGLSNIEIAEQLNNSAHKVGRWRNRYAELGLPGIEKELPRGGNQGGKKTADQTRLRSKIIQTTTQTKPQGATRWSTRTLAKELGTTHSFVNRVWQESGLKPHLTKGFKVSNDPKFEEKLVDVVGLYLSPPENAAVFCVDEKSSIQALDRTQPGLPMKKGRAGTMTHDYKRHGTSTLFAALDVANGKVIGECK</sequence>
<dbReference type="EMBL" id="QFXD01000279">
    <property type="protein sequence ID" value="RDH87149.1"/>
    <property type="molecule type" value="Genomic_DNA"/>
</dbReference>
<evidence type="ECO:0000313" key="1">
    <source>
        <dbReference type="EMBL" id="RDH87149.1"/>
    </source>
</evidence>